<proteinExistence type="inferred from homology"/>
<dbReference type="Gene3D" id="2.40.10.10">
    <property type="entry name" value="Trypsin-like serine proteases"/>
    <property type="match status" value="1"/>
</dbReference>
<comment type="caution">
    <text evidence="9">The sequence shown here is derived from an EMBL/GenBank/DDBJ whole genome shotgun (WGS) entry which is preliminary data.</text>
</comment>
<name>A0A226DP12_FOLCA</name>
<dbReference type="EMBL" id="LNIX01000013">
    <property type="protein sequence ID" value="OXA47272.1"/>
    <property type="molecule type" value="Genomic_DNA"/>
</dbReference>
<dbReference type="InterPro" id="IPR033116">
    <property type="entry name" value="TRYPSIN_SER"/>
</dbReference>
<evidence type="ECO:0000256" key="1">
    <source>
        <dbReference type="ARBA" id="ARBA00007664"/>
    </source>
</evidence>
<dbReference type="InterPro" id="IPR043504">
    <property type="entry name" value="Peptidase_S1_PA_chymotrypsin"/>
</dbReference>
<accession>A0A226DP12</accession>
<dbReference type="InterPro" id="IPR009003">
    <property type="entry name" value="Peptidase_S1_PA"/>
</dbReference>
<dbReference type="GO" id="GO:0006508">
    <property type="term" value="P:proteolysis"/>
    <property type="evidence" value="ECO:0007669"/>
    <property type="project" value="UniProtKB-KW"/>
</dbReference>
<dbReference type="InterPro" id="IPR001314">
    <property type="entry name" value="Peptidase_S1A"/>
</dbReference>
<keyword evidence="7" id="KW-0732">Signal</keyword>
<evidence type="ECO:0000256" key="5">
    <source>
        <dbReference type="ARBA" id="ARBA00023157"/>
    </source>
</evidence>
<dbReference type="PROSITE" id="PS00135">
    <property type="entry name" value="TRYPSIN_SER"/>
    <property type="match status" value="1"/>
</dbReference>
<keyword evidence="2 6" id="KW-0645">Protease</keyword>
<dbReference type="InterPro" id="IPR001254">
    <property type="entry name" value="Trypsin_dom"/>
</dbReference>
<evidence type="ECO:0000313" key="10">
    <source>
        <dbReference type="Proteomes" id="UP000198287"/>
    </source>
</evidence>
<dbReference type="SUPFAM" id="SSF50494">
    <property type="entry name" value="Trypsin-like serine proteases"/>
    <property type="match status" value="1"/>
</dbReference>
<comment type="similarity">
    <text evidence="1">Belongs to the peptidase S1 family.</text>
</comment>
<dbReference type="GO" id="GO:0004252">
    <property type="term" value="F:serine-type endopeptidase activity"/>
    <property type="evidence" value="ECO:0007669"/>
    <property type="project" value="InterPro"/>
</dbReference>
<protein>
    <submittedName>
        <fullName evidence="9">Kallikrein-13</fullName>
    </submittedName>
</protein>
<dbReference type="PANTHER" id="PTHR24276">
    <property type="entry name" value="POLYSERASE-RELATED"/>
    <property type="match status" value="1"/>
</dbReference>
<sequence length="306" mass="32977">MSPIRNLFLYSLILVIKSFQQANATVGPGVYVAPGHLPYQVSISTAGLLCGGVLYSEIVVITAAHCIYDGTGKLRSASDLLIYAGSVEQFKGEMRTASSYVIAPNFVNRGGLHDIALIKLTQPFQLGTKIQPVRIAENGVYFQPGTKCILAGFGQKDSSTSLKEVTVRIRSGTVCRAINARTWDANTMVCAGGLLGEGNSCGGDSGGPLICNGVLYGIVVMGEDVCSGTMATTYTNIAKYHDWIIQTANSFGSRINSNNEIGHDFKGYQFKPMPSLNNMNGMKFNWKSFQYQSSNSQSQWQSQSSS</sequence>
<dbReference type="AlphaFoldDB" id="A0A226DP12"/>
<keyword evidence="10" id="KW-1185">Reference proteome</keyword>
<dbReference type="OrthoDB" id="8189841at2759"/>
<feature type="chain" id="PRO_5013098842" evidence="7">
    <location>
        <begin position="25"/>
        <end position="306"/>
    </location>
</feature>
<dbReference type="PANTHER" id="PTHR24276:SF98">
    <property type="entry name" value="FI18310P1-RELATED"/>
    <property type="match status" value="1"/>
</dbReference>
<dbReference type="STRING" id="158441.A0A226DP12"/>
<evidence type="ECO:0000256" key="2">
    <source>
        <dbReference type="ARBA" id="ARBA00022670"/>
    </source>
</evidence>
<reference evidence="9 10" key="1">
    <citation type="submission" date="2015-12" db="EMBL/GenBank/DDBJ databases">
        <title>The genome of Folsomia candida.</title>
        <authorList>
            <person name="Faddeeva A."/>
            <person name="Derks M.F."/>
            <person name="Anvar Y."/>
            <person name="Smit S."/>
            <person name="Van Straalen N."/>
            <person name="Roelofs D."/>
        </authorList>
    </citation>
    <scope>NUCLEOTIDE SEQUENCE [LARGE SCALE GENOMIC DNA]</scope>
    <source>
        <strain evidence="9 10">VU population</strain>
        <tissue evidence="9">Whole body</tissue>
    </source>
</reference>
<dbReference type="OMA" id="AINARTW"/>
<organism evidence="9 10">
    <name type="scientific">Folsomia candida</name>
    <name type="common">Springtail</name>
    <dbReference type="NCBI Taxonomy" id="158441"/>
    <lineage>
        <taxon>Eukaryota</taxon>
        <taxon>Metazoa</taxon>
        <taxon>Ecdysozoa</taxon>
        <taxon>Arthropoda</taxon>
        <taxon>Hexapoda</taxon>
        <taxon>Collembola</taxon>
        <taxon>Entomobryomorpha</taxon>
        <taxon>Isotomoidea</taxon>
        <taxon>Isotomidae</taxon>
        <taxon>Proisotominae</taxon>
        <taxon>Folsomia</taxon>
    </lineage>
</organism>
<keyword evidence="4 6" id="KW-0720">Serine protease</keyword>
<dbReference type="Proteomes" id="UP000198287">
    <property type="component" value="Unassembled WGS sequence"/>
</dbReference>
<evidence type="ECO:0000259" key="8">
    <source>
        <dbReference type="PROSITE" id="PS50240"/>
    </source>
</evidence>
<evidence type="ECO:0000256" key="7">
    <source>
        <dbReference type="SAM" id="SignalP"/>
    </source>
</evidence>
<keyword evidence="3 6" id="KW-0378">Hydrolase</keyword>
<evidence type="ECO:0000256" key="6">
    <source>
        <dbReference type="RuleBase" id="RU363034"/>
    </source>
</evidence>
<evidence type="ECO:0000313" key="9">
    <source>
        <dbReference type="EMBL" id="OXA47272.1"/>
    </source>
</evidence>
<evidence type="ECO:0000256" key="4">
    <source>
        <dbReference type="ARBA" id="ARBA00022825"/>
    </source>
</evidence>
<dbReference type="PROSITE" id="PS00134">
    <property type="entry name" value="TRYPSIN_HIS"/>
    <property type="match status" value="1"/>
</dbReference>
<dbReference type="InterPro" id="IPR050430">
    <property type="entry name" value="Peptidase_S1"/>
</dbReference>
<dbReference type="SMART" id="SM00020">
    <property type="entry name" value="Tryp_SPc"/>
    <property type="match status" value="1"/>
</dbReference>
<dbReference type="CDD" id="cd00190">
    <property type="entry name" value="Tryp_SPc"/>
    <property type="match status" value="1"/>
</dbReference>
<dbReference type="PROSITE" id="PS50240">
    <property type="entry name" value="TRYPSIN_DOM"/>
    <property type="match status" value="1"/>
</dbReference>
<dbReference type="PRINTS" id="PR00722">
    <property type="entry name" value="CHYMOTRYPSIN"/>
</dbReference>
<dbReference type="InterPro" id="IPR018114">
    <property type="entry name" value="TRYPSIN_HIS"/>
</dbReference>
<feature type="signal peptide" evidence="7">
    <location>
        <begin position="1"/>
        <end position="24"/>
    </location>
</feature>
<evidence type="ECO:0000256" key="3">
    <source>
        <dbReference type="ARBA" id="ARBA00022801"/>
    </source>
</evidence>
<dbReference type="Pfam" id="PF00089">
    <property type="entry name" value="Trypsin"/>
    <property type="match status" value="1"/>
</dbReference>
<keyword evidence="5" id="KW-1015">Disulfide bond</keyword>
<gene>
    <name evidence="9" type="ORF">Fcan01_17637</name>
</gene>
<feature type="domain" description="Peptidase S1" evidence="8">
    <location>
        <begin position="25"/>
        <end position="249"/>
    </location>
</feature>